<proteinExistence type="predicted"/>
<dbReference type="EMBL" id="DS022242">
    <property type="protein sequence ID" value="EWG36476.1"/>
    <property type="molecule type" value="Genomic_DNA"/>
</dbReference>
<dbReference type="VEuPathDB" id="FungiDB:FVEG_14675"/>
<protein>
    <submittedName>
        <fullName evidence="1">Uncharacterized protein</fullName>
    </submittedName>
</protein>
<gene>
    <name evidence="1" type="ORF">FVEG_14675</name>
</gene>
<name>W7LD15_GIBM7</name>
<reference evidence="1 2" key="1">
    <citation type="journal article" date="2010" name="Nature">
        <title>Comparative genomics reveals mobile pathogenicity chromosomes in Fusarium.</title>
        <authorList>
            <person name="Ma L.J."/>
            <person name="van der Does H.C."/>
            <person name="Borkovich K.A."/>
            <person name="Coleman J.J."/>
            <person name="Daboussi M.J."/>
            <person name="Di Pietro A."/>
            <person name="Dufresne M."/>
            <person name="Freitag M."/>
            <person name="Grabherr M."/>
            <person name="Henrissat B."/>
            <person name="Houterman P.M."/>
            <person name="Kang S."/>
            <person name="Shim W.B."/>
            <person name="Woloshuk C."/>
            <person name="Xie X."/>
            <person name="Xu J.R."/>
            <person name="Antoniw J."/>
            <person name="Baker S.E."/>
            <person name="Bluhm B.H."/>
            <person name="Breakspear A."/>
            <person name="Brown D.W."/>
            <person name="Butchko R.A."/>
            <person name="Chapman S."/>
            <person name="Coulson R."/>
            <person name="Coutinho P.M."/>
            <person name="Danchin E.G."/>
            <person name="Diener A."/>
            <person name="Gale L.R."/>
            <person name="Gardiner D.M."/>
            <person name="Goff S."/>
            <person name="Hammond-Kosack K.E."/>
            <person name="Hilburn K."/>
            <person name="Hua-Van A."/>
            <person name="Jonkers W."/>
            <person name="Kazan K."/>
            <person name="Kodira C.D."/>
            <person name="Koehrsen M."/>
            <person name="Kumar L."/>
            <person name="Lee Y.H."/>
            <person name="Li L."/>
            <person name="Manners J.M."/>
            <person name="Miranda-Saavedra D."/>
            <person name="Mukherjee M."/>
            <person name="Park G."/>
            <person name="Park J."/>
            <person name="Park S.Y."/>
            <person name="Proctor R.H."/>
            <person name="Regev A."/>
            <person name="Ruiz-Roldan M.C."/>
            <person name="Sain D."/>
            <person name="Sakthikumar S."/>
            <person name="Sykes S."/>
            <person name="Schwartz D.C."/>
            <person name="Turgeon B.G."/>
            <person name="Wapinski I."/>
            <person name="Yoder O."/>
            <person name="Young S."/>
            <person name="Zeng Q."/>
            <person name="Zhou S."/>
            <person name="Galagan J."/>
            <person name="Cuomo C.A."/>
            <person name="Kistler H.C."/>
            <person name="Rep M."/>
        </authorList>
    </citation>
    <scope>NUCLEOTIDE SEQUENCE [LARGE SCALE GENOMIC DNA]</scope>
    <source>
        <strain evidence="2">M3125 / FGSC 7600</strain>
    </source>
</reference>
<evidence type="ECO:0000313" key="1">
    <source>
        <dbReference type="EMBL" id="EWG36476.1"/>
    </source>
</evidence>
<accession>W7LD15</accession>
<sequence length="142" mass="15628">MIPNCYKTREETLARVLLASQEASSHDSLDCFPTKKNMFGPAKLAVQITRCLSSASEISHSKEVTLSTSSAAVDWKSIIIIPLRSKNFCPTGLLKGLPSVSPIRPFFFVVAVVWCARSNKREEIGRFSSFHLTIGHGQLTST</sequence>
<dbReference type="RefSeq" id="XP_018742667.1">
    <property type="nucleotide sequence ID" value="XM_018903628.1"/>
</dbReference>
<dbReference type="Proteomes" id="UP000009096">
    <property type="component" value="Chromosome 1"/>
</dbReference>
<dbReference type="AlphaFoldDB" id="W7LD15"/>
<evidence type="ECO:0000313" key="2">
    <source>
        <dbReference type="Proteomes" id="UP000009096"/>
    </source>
</evidence>
<keyword evidence="2" id="KW-1185">Reference proteome</keyword>
<dbReference type="GeneID" id="30071551"/>
<dbReference type="KEGG" id="fvr:FVEG_14675"/>
<dbReference type="EMBL" id="CM000578">
    <property type="protein sequence ID" value="EWG36476.1"/>
    <property type="molecule type" value="Genomic_DNA"/>
</dbReference>
<organism evidence="1 2">
    <name type="scientific">Gibberella moniliformis (strain M3125 / FGSC 7600)</name>
    <name type="common">Maize ear and stalk rot fungus</name>
    <name type="synonym">Fusarium verticillioides</name>
    <dbReference type="NCBI Taxonomy" id="334819"/>
    <lineage>
        <taxon>Eukaryota</taxon>
        <taxon>Fungi</taxon>
        <taxon>Dikarya</taxon>
        <taxon>Ascomycota</taxon>
        <taxon>Pezizomycotina</taxon>
        <taxon>Sordariomycetes</taxon>
        <taxon>Hypocreomycetidae</taxon>
        <taxon>Hypocreales</taxon>
        <taxon>Nectriaceae</taxon>
        <taxon>Fusarium</taxon>
        <taxon>Fusarium fujikuroi species complex</taxon>
    </lineage>
</organism>